<evidence type="ECO:0000256" key="1">
    <source>
        <dbReference type="SAM" id="MobiDB-lite"/>
    </source>
</evidence>
<protein>
    <submittedName>
        <fullName evidence="2">Uncharacterized protein</fullName>
    </submittedName>
</protein>
<dbReference type="PROSITE" id="PS51257">
    <property type="entry name" value="PROKAR_LIPOPROTEIN"/>
    <property type="match status" value="1"/>
</dbReference>
<gene>
    <name evidence="2" type="ORF">GCM10018793_41850</name>
</gene>
<keyword evidence="3" id="KW-1185">Reference proteome</keyword>
<evidence type="ECO:0000313" key="3">
    <source>
        <dbReference type="Proteomes" id="UP000603708"/>
    </source>
</evidence>
<reference evidence="2" key="2">
    <citation type="submission" date="2020-09" db="EMBL/GenBank/DDBJ databases">
        <authorList>
            <person name="Sun Q."/>
            <person name="Ohkuma M."/>
        </authorList>
    </citation>
    <scope>NUCLEOTIDE SEQUENCE</scope>
    <source>
        <strain evidence="2">JCM 5069</strain>
    </source>
</reference>
<evidence type="ECO:0000313" key="2">
    <source>
        <dbReference type="EMBL" id="GHH82322.1"/>
    </source>
</evidence>
<comment type="caution">
    <text evidence="2">The sequence shown here is derived from an EMBL/GenBank/DDBJ whole genome shotgun (WGS) entry which is preliminary data.</text>
</comment>
<organism evidence="2 3">
    <name type="scientific">Streptomyces sulfonofaciens</name>
    <dbReference type="NCBI Taxonomy" id="68272"/>
    <lineage>
        <taxon>Bacteria</taxon>
        <taxon>Bacillati</taxon>
        <taxon>Actinomycetota</taxon>
        <taxon>Actinomycetes</taxon>
        <taxon>Kitasatosporales</taxon>
        <taxon>Streptomycetaceae</taxon>
        <taxon>Streptomyces</taxon>
    </lineage>
</organism>
<dbReference type="Proteomes" id="UP000603708">
    <property type="component" value="Unassembled WGS sequence"/>
</dbReference>
<dbReference type="EMBL" id="BNCD01000012">
    <property type="protein sequence ID" value="GHH82322.1"/>
    <property type="molecule type" value="Genomic_DNA"/>
</dbReference>
<reference evidence="2" key="1">
    <citation type="journal article" date="2014" name="Int. J. Syst. Evol. Microbiol.">
        <title>Complete genome sequence of Corynebacterium casei LMG S-19264T (=DSM 44701T), isolated from a smear-ripened cheese.</title>
        <authorList>
            <consortium name="US DOE Joint Genome Institute (JGI-PGF)"/>
            <person name="Walter F."/>
            <person name="Albersmeier A."/>
            <person name="Kalinowski J."/>
            <person name="Ruckert C."/>
        </authorList>
    </citation>
    <scope>NUCLEOTIDE SEQUENCE</scope>
    <source>
        <strain evidence="2">JCM 5069</strain>
    </source>
</reference>
<feature type="region of interest" description="Disordered" evidence="1">
    <location>
        <begin position="1"/>
        <end position="21"/>
    </location>
</feature>
<dbReference type="AlphaFoldDB" id="A0A919GCV4"/>
<accession>A0A919GCV4</accession>
<name>A0A919GCV4_9ACTN</name>
<proteinExistence type="predicted"/>
<sequence length="63" mass="6367">MSRPAVPPGRVCSGRGEGDPRPVAAGPLGVVCGCAVGRGVRRRQPPSEAAAASMAEAKVLTWL</sequence>